<feature type="compositionally biased region" description="Basic and acidic residues" evidence="1">
    <location>
        <begin position="101"/>
        <end position="124"/>
    </location>
</feature>
<protein>
    <submittedName>
        <fullName evidence="2">BZ3500_MvSof-1268-A1-R1_Chr2-2g05075 protein</fullName>
    </submittedName>
</protein>
<name>A0A2X0K5D4_9BASI</name>
<accession>A0A2X0K5D4</accession>
<sequence length="572" mass="61858">MQAQSSSSTLRRHPVFVPGFINTLRHPEERQFATEWHELEQFVLHTDPDGDGGDGSDVEQPLHDARSTVPPRLPEQAPAGARVGTTIRPPSSPPAKRRRVERGITAELKSDRHQPVSPSDERGLAETSKPQLASPVPKSSQTSDEASTITKGRLFNTKTTNMSPPKRLSRQLAAASVSSEASTSGEPLIRAPGVNPTDASDSASAPRPAPATGPPQLRRKGPHQSIPPPPPPPPPRPRPTQAPCPAQAPEPGPKKKGAKAKPRPSLEQAHTNTLKISDHQKLAKNFPTITAYLDYLEEHDLMKPGDQPLLGCRIAFVNPYPASGASSRGLRNRIDMQLQRWMGRVRIQGATLVRPEHFVASPPDAPLIESEESRALAASHGWTTHVIPLYLSGRGEVTFQSVLAMLGPSGVAIEELGPVVKVVGNDWIEQSIKAGRPLPYWDRFHVGDTRPVVWSDTRTIVPLRRSEAEIGAHPRRGEDSAAAPEQVEEIEVDVGPDTSGRGSNRTHDEDQGAGDQRRRATSPLNESDFPAGDLSINTSDPITAADLTIRGSPRPDSPRALLVAAKKAGRRK</sequence>
<reference evidence="3" key="1">
    <citation type="submission" date="2016-10" db="EMBL/GenBank/DDBJ databases">
        <authorList>
            <person name="Jeantristanb JTB J.-T."/>
            <person name="Ricardo R."/>
        </authorList>
    </citation>
    <scope>NUCLEOTIDE SEQUENCE [LARGE SCALE GENOMIC DNA]</scope>
</reference>
<feature type="compositionally biased region" description="Pro residues" evidence="1">
    <location>
        <begin position="225"/>
        <end position="251"/>
    </location>
</feature>
<feature type="compositionally biased region" description="Basic and acidic residues" evidence="1">
    <location>
        <begin position="505"/>
        <end position="518"/>
    </location>
</feature>
<keyword evidence="3" id="KW-1185">Reference proteome</keyword>
<feature type="compositionally biased region" description="Low complexity" evidence="1">
    <location>
        <begin position="196"/>
        <end position="206"/>
    </location>
</feature>
<evidence type="ECO:0000313" key="3">
    <source>
        <dbReference type="Proteomes" id="UP000249723"/>
    </source>
</evidence>
<dbReference type="STRING" id="289078.A0A2X0K5D4"/>
<dbReference type="EMBL" id="FMWP01000010">
    <property type="protein sequence ID" value="SCZ87609.1"/>
    <property type="molecule type" value="Genomic_DNA"/>
</dbReference>
<proteinExistence type="predicted"/>
<feature type="compositionally biased region" description="Basic and acidic residues" evidence="1">
    <location>
        <begin position="469"/>
        <end position="479"/>
    </location>
</feature>
<feature type="region of interest" description="Disordered" evidence="1">
    <location>
        <begin position="41"/>
        <end position="279"/>
    </location>
</feature>
<evidence type="ECO:0000256" key="1">
    <source>
        <dbReference type="SAM" id="MobiDB-lite"/>
    </source>
</evidence>
<dbReference type="AlphaFoldDB" id="A0A2X0K5D4"/>
<organism evidence="2 3">
    <name type="scientific">Microbotryum saponariae</name>
    <dbReference type="NCBI Taxonomy" id="289078"/>
    <lineage>
        <taxon>Eukaryota</taxon>
        <taxon>Fungi</taxon>
        <taxon>Dikarya</taxon>
        <taxon>Basidiomycota</taxon>
        <taxon>Pucciniomycotina</taxon>
        <taxon>Microbotryomycetes</taxon>
        <taxon>Microbotryales</taxon>
        <taxon>Microbotryaceae</taxon>
        <taxon>Microbotryum</taxon>
    </lineage>
</organism>
<gene>
    <name evidence="2" type="ORF">BZ3500_MVSOF-1268-A1-R1_CHR2-2G05075</name>
</gene>
<dbReference type="OrthoDB" id="205514at2759"/>
<evidence type="ECO:0000313" key="2">
    <source>
        <dbReference type="EMBL" id="SCZ87609.1"/>
    </source>
</evidence>
<dbReference type="Proteomes" id="UP000249723">
    <property type="component" value="Unassembled WGS sequence"/>
</dbReference>
<feature type="region of interest" description="Disordered" evidence="1">
    <location>
        <begin position="469"/>
        <end position="540"/>
    </location>
</feature>
<feature type="compositionally biased region" description="Low complexity" evidence="1">
    <location>
        <begin position="173"/>
        <end position="184"/>
    </location>
</feature>
<feature type="compositionally biased region" description="Polar residues" evidence="1">
    <location>
        <begin position="137"/>
        <end position="163"/>
    </location>
</feature>